<dbReference type="GO" id="GO:0008188">
    <property type="term" value="F:neuropeptide receptor activity"/>
    <property type="evidence" value="ECO:0007669"/>
    <property type="project" value="UniProtKB-ARBA"/>
</dbReference>
<dbReference type="CDD" id="cd15927">
    <property type="entry name" value="7tmA_Bombesin_R-like"/>
    <property type="match status" value="1"/>
</dbReference>
<evidence type="ECO:0000256" key="8">
    <source>
        <dbReference type="ARBA" id="ARBA00023157"/>
    </source>
</evidence>
<evidence type="ECO:0000259" key="15">
    <source>
        <dbReference type="PROSITE" id="PS50262"/>
    </source>
</evidence>
<dbReference type="EMBL" id="JBEHCU010008435">
    <property type="protein sequence ID" value="KAL1383364.1"/>
    <property type="molecule type" value="Genomic_DNA"/>
</dbReference>
<dbReference type="InterPro" id="IPR001556">
    <property type="entry name" value="Bombsn_rcpt-like"/>
</dbReference>
<keyword evidence="11 12" id="KW-0807">Transducer</keyword>
<feature type="compositionally biased region" description="Polar residues" evidence="13">
    <location>
        <begin position="413"/>
        <end position="422"/>
    </location>
</feature>
<evidence type="ECO:0000256" key="2">
    <source>
        <dbReference type="ARBA" id="ARBA00010663"/>
    </source>
</evidence>
<evidence type="ECO:0000256" key="4">
    <source>
        <dbReference type="ARBA" id="ARBA00022692"/>
    </source>
</evidence>
<dbReference type="PANTHER" id="PTHR45695">
    <property type="entry name" value="LEUCOKININ RECEPTOR-RELATED"/>
    <property type="match status" value="1"/>
</dbReference>
<evidence type="ECO:0000256" key="9">
    <source>
        <dbReference type="ARBA" id="ARBA00023170"/>
    </source>
</evidence>
<evidence type="ECO:0000256" key="7">
    <source>
        <dbReference type="ARBA" id="ARBA00023136"/>
    </source>
</evidence>
<feature type="domain" description="G-protein coupled receptors family 1 profile" evidence="15">
    <location>
        <begin position="90"/>
        <end position="356"/>
    </location>
</feature>
<comment type="subcellular location">
    <subcellularLocation>
        <location evidence="1">Cell membrane</location>
        <topology evidence="1">Multi-pass membrane protein</topology>
    </subcellularLocation>
</comment>
<evidence type="ECO:0000256" key="13">
    <source>
        <dbReference type="SAM" id="MobiDB-lite"/>
    </source>
</evidence>
<gene>
    <name evidence="16" type="ORF">pipiens_013161</name>
</gene>
<keyword evidence="5 14" id="KW-1133">Transmembrane helix</keyword>
<keyword evidence="4 12" id="KW-0812">Transmembrane</keyword>
<dbReference type="Pfam" id="PF00001">
    <property type="entry name" value="7tm_1"/>
    <property type="match status" value="1"/>
</dbReference>
<dbReference type="PANTHER" id="PTHR45695:SF24">
    <property type="entry name" value="NEUROPEPTIDE CCHAMIDE-2 RECEPTOR"/>
    <property type="match status" value="1"/>
</dbReference>
<evidence type="ECO:0000256" key="6">
    <source>
        <dbReference type="ARBA" id="ARBA00023040"/>
    </source>
</evidence>
<dbReference type="PROSITE" id="PS00237">
    <property type="entry name" value="G_PROTEIN_RECEP_F1_1"/>
    <property type="match status" value="1"/>
</dbReference>
<evidence type="ECO:0000313" key="16">
    <source>
        <dbReference type="EMBL" id="KAL1383364.1"/>
    </source>
</evidence>
<keyword evidence="6 12" id="KW-0297">G-protein coupled receptor</keyword>
<keyword evidence="9 12" id="KW-0675">Receptor</keyword>
<feature type="transmembrane region" description="Helical" evidence="14">
    <location>
        <begin position="187"/>
        <end position="208"/>
    </location>
</feature>
<dbReference type="Proteomes" id="UP001562425">
    <property type="component" value="Unassembled WGS sequence"/>
</dbReference>
<feature type="transmembrane region" description="Helical" evidence="14">
    <location>
        <begin position="155"/>
        <end position="175"/>
    </location>
</feature>
<evidence type="ECO:0000256" key="11">
    <source>
        <dbReference type="ARBA" id="ARBA00023224"/>
    </source>
</evidence>
<feature type="transmembrane region" description="Helical" evidence="14">
    <location>
        <begin position="295"/>
        <end position="316"/>
    </location>
</feature>
<dbReference type="InterPro" id="IPR017452">
    <property type="entry name" value="GPCR_Rhodpsn_7TM"/>
</dbReference>
<dbReference type="SUPFAM" id="SSF81321">
    <property type="entry name" value="Family A G protein-coupled receptor-like"/>
    <property type="match status" value="1"/>
</dbReference>
<comment type="similarity">
    <text evidence="2 12">Belongs to the G-protein coupled receptor 1 family.</text>
</comment>
<evidence type="ECO:0000256" key="10">
    <source>
        <dbReference type="ARBA" id="ARBA00023180"/>
    </source>
</evidence>
<dbReference type="PRINTS" id="PR00358">
    <property type="entry name" value="BOMBESINR"/>
</dbReference>
<comment type="caution">
    <text evidence="16">The sequence shown here is derived from an EMBL/GenBank/DDBJ whole genome shotgun (WGS) entry which is preliminary data.</text>
</comment>
<evidence type="ECO:0000256" key="14">
    <source>
        <dbReference type="SAM" id="Phobius"/>
    </source>
</evidence>
<feature type="region of interest" description="Disordered" evidence="13">
    <location>
        <begin position="406"/>
        <end position="504"/>
    </location>
</feature>
<keyword evidence="3" id="KW-1003">Cell membrane</keyword>
<dbReference type="PRINTS" id="PR00237">
    <property type="entry name" value="GPCRRHODOPSN"/>
</dbReference>
<accession>A0ABD1CZH0</accession>
<dbReference type="FunFam" id="1.20.1070.10:FF:000286">
    <property type="entry name" value="Neuropeptide CCHamide-1 receptor"/>
    <property type="match status" value="1"/>
</dbReference>
<sequence length="601" mass="67826">MESPHPLNVTELIPVDLVQYLDRQVLATVEDITGSNRIQKSVRMLEPTDVTVAFDVAIDQVTEYEPYEERLETYVIPVVFAIIFFVGILGNGTLVVIFLRHRAMRNIPNTYIFSLALADLLVILVCVPLASIIYTLESWPWGVTLCRVTECFREISIGVSVFTLTALAADRYCAIVNPLRKLQTRPITVIVAVFIWLLAIALAMPSAIVSDVVQVDIPNKTIEYCSPFGQRTNDSLAYSKFKTVVNSTVYYFLPLAIIGILYILMAYRLHASARDMPGENTGPQSRSQARARRHVARMVIVMVLVFIVCFLPHHVFQLWFHLNPNTEEDYDDFWHILRITGFCLSFLNSCINPVALYCVSGVFRQHFHRYLCCRQMSVQRRIGMSSAGNACETSFVSTIRRSQHNHSIRKSLSVHSVQSTKSSNDDHQYRNLASVPRGGGTLNAKRKHSELEPNGEAPETSRKRPNCIEPSDQRANRRVTPSGDQRPAAAVRPPTVNEEADEDRARSNYLVEALRRIQELQDEIEFLENDPYAEDADSEDESDEYYGQDHAGASVIVGHQAEALGFAVCARETMAFLEREGVPRDAPMMVNLRARLIGERN</sequence>
<dbReference type="PROSITE" id="PS50262">
    <property type="entry name" value="G_PROTEIN_RECEP_F1_2"/>
    <property type="match status" value="1"/>
</dbReference>
<dbReference type="Gene3D" id="1.20.1070.10">
    <property type="entry name" value="Rhodopsin 7-helix transmembrane proteins"/>
    <property type="match status" value="1"/>
</dbReference>
<dbReference type="InterPro" id="IPR000276">
    <property type="entry name" value="GPCR_Rhodpsn"/>
</dbReference>
<dbReference type="AlphaFoldDB" id="A0ABD1CZH0"/>
<dbReference type="GO" id="GO:0005886">
    <property type="term" value="C:plasma membrane"/>
    <property type="evidence" value="ECO:0007669"/>
    <property type="project" value="UniProtKB-SubCell"/>
</dbReference>
<evidence type="ECO:0000256" key="1">
    <source>
        <dbReference type="ARBA" id="ARBA00004651"/>
    </source>
</evidence>
<feature type="transmembrane region" description="Helical" evidence="14">
    <location>
        <begin position="111"/>
        <end position="135"/>
    </location>
</feature>
<organism evidence="16 17">
    <name type="scientific">Culex pipiens pipiens</name>
    <name type="common">Northern house mosquito</name>
    <dbReference type="NCBI Taxonomy" id="38569"/>
    <lineage>
        <taxon>Eukaryota</taxon>
        <taxon>Metazoa</taxon>
        <taxon>Ecdysozoa</taxon>
        <taxon>Arthropoda</taxon>
        <taxon>Hexapoda</taxon>
        <taxon>Insecta</taxon>
        <taxon>Pterygota</taxon>
        <taxon>Neoptera</taxon>
        <taxon>Endopterygota</taxon>
        <taxon>Diptera</taxon>
        <taxon>Nematocera</taxon>
        <taxon>Culicoidea</taxon>
        <taxon>Culicidae</taxon>
        <taxon>Culicinae</taxon>
        <taxon>Culicini</taxon>
        <taxon>Culex</taxon>
        <taxon>Culex</taxon>
    </lineage>
</organism>
<keyword evidence="10" id="KW-0325">Glycoprotein</keyword>
<feature type="transmembrane region" description="Helical" evidence="14">
    <location>
        <begin position="336"/>
        <end position="359"/>
    </location>
</feature>
<name>A0ABD1CZH0_CULPP</name>
<feature type="transmembrane region" description="Helical" evidence="14">
    <location>
        <begin position="74"/>
        <end position="99"/>
    </location>
</feature>
<reference evidence="16 17" key="1">
    <citation type="submission" date="2024-05" db="EMBL/GenBank/DDBJ databases">
        <title>Culex pipiens pipiens assembly and annotation.</title>
        <authorList>
            <person name="Alout H."/>
            <person name="Durand T."/>
        </authorList>
    </citation>
    <scope>NUCLEOTIDE SEQUENCE [LARGE SCALE GENOMIC DNA]</scope>
    <source>
        <strain evidence="16">HA-2024</strain>
        <tissue evidence="16">Whole body</tissue>
    </source>
</reference>
<evidence type="ECO:0000256" key="5">
    <source>
        <dbReference type="ARBA" id="ARBA00022989"/>
    </source>
</evidence>
<evidence type="ECO:0000313" key="17">
    <source>
        <dbReference type="Proteomes" id="UP001562425"/>
    </source>
</evidence>
<proteinExistence type="inferred from homology"/>
<keyword evidence="7 14" id="KW-0472">Membrane</keyword>
<dbReference type="SMART" id="SM01381">
    <property type="entry name" value="7TM_GPCR_Srsx"/>
    <property type="match status" value="1"/>
</dbReference>
<evidence type="ECO:0000256" key="3">
    <source>
        <dbReference type="ARBA" id="ARBA00022475"/>
    </source>
</evidence>
<keyword evidence="17" id="KW-1185">Reference proteome</keyword>
<evidence type="ECO:0000256" key="12">
    <source>
        <dbReference type="RuleBase" id="RU000688"/>
    </source>
</evidence>
<feature type="transmembrane region" description="Helical" evidence="14">
    <location>
        <begin position="249"/>
        <end position="267"/>
    </location>
</feature>
<keyword evidence="8" id="KW-1015">Disulfide bond</keyword>
<protein>
    <recommendedName>
        <fullName evidence="15">G-protein coupled receptors family 1 profile domain-containing protein</fullName>
    </recommendedName>
</protein>